<evidence type="ECO:0000256" key="2">
    <source>
        <dbReference type="ARBA" id="ARBA00022729"/>
    </source>
</evidence>
<evidence type="ECO:0000256" key="1">
    <source>
        <dbReference type="ARBA" id="ARBA00010333"/>
    </source>
</evidence>
<dbReference type="EMBL" id="LYRP01000047">
    <property type="protein sequence ID" value="OAT75454.1"/>
    <property type="molecule type" value="Genomic_DNA"/>
</dbReference>
<keyword evidence="6" id="KW-1185">Reference proteome</keyword>
<dbReference type="InterPro" id="IPR001638">
    <property type="entry name" value="Solute-binding_3/MltF_N"/>
</dbReference>
<keyword evidence="2 3" id="KW-0732">Signal</keyword>
<dbReference type="PANTHER" id="PTHR35936">
    <property type="entry name" value="MEMBRANE-BOUND LYTIC MUREIN TRANSGLYCOSYLASE F"/>
    <property type="match status" value="1"/>
</dbReference>
<dbReference type="CDD" id="cd01004">
    <property type="entry name" value="PBP2_MidA_like"/>
    <property type="match status" value="1"/>
</dbReference>
<proteinExistence type="inferred from homology"/>
<name>A0A1B7KZF2_9ENTR</name>
<dbReference type="SMART" id="SM00062">
    <property type="entry name" value="PBPb"/>
    <property type="match status" value="1"/>
</dbReference>
<feature type="domain" description="Solute-binding protein family 3/N-terminal" evidence="4">
    <location>
        <begin position="35"/>
        <end position="264"/>
    </location>
</feature>
<dbReference type="SUPFAM" id="SSF53850">
    <property type="entry name" value="Periplasmic binding protein-like II"/>
    <property type="match status" value="1"/>
</dbReference>
<comment type="caution">
    <text evidence="5">The sequence shown here is derived from an EMBL/GenBank/DDBJ whole genome shotgun (WGS) entry which is preliminary data.</text>
</comment>
<evidence type="ECO:0000256" key="3">
    <source>
        <dbReference type="SAM" id="SignalP"/>
    </source>
</evidence>
<dbReference type="STRING" id="1691903.A9B99_14145"/>
<sequence length="275" mass="30002">MKNLFLSVIATALVVQSSSSWAATELPASIKAKGEITVAIMPNYPPMDFKDPASNQLTGVDYDLGVAIGKELGIKVNWQEIAFEQMVNAVVTKRVDMVMSGMTDTKERQKVVDFIDYFKTGPQFYTLTARQDLQHDIDLCGKHVGTSRRTTFPQEIANWSKAHCEAAGKPAVVVVGTEGSADARTQLRQRRLDAAVQGSETLPYIMSLEKGTFKPLDKAFAFQYTGMAIGKDNTALRDAIQGALNDMIANGTYQKILTKWGLSDNGVAKATVNQG</sequence>
<protein>
    <submittedName>
        <fullName evidence="5">ABC transporter substrate-binding protein</fullName>
    </submittedName>
</protein>
<feature type="chain" id="PRO_5008596535" evidence="3">
    <location>
        <begin position="23"/>
        <end position="275"/>
    </location>
</feature>
<dbReference type="RefSeq" id="WP_064600398.1">
    <property type="nucleotide sequence ID" value="NZ_CP134782.1"/>
</dbReference>
<feature type="signal peptide" evidence="3">
    <location>
        <begin position="1"/>
        <end position="22"/>
    </location>
</feature>
<reference evidence="6" key="1">
    <citation type="submission" date="2016-05" db="EMBL/GenBank/DDBJ databases">
        <authorList>
            <person name="Behera P."/>
            <person name="Vaishampayan P."/>
            <person name="Singh N."/>
            <person name="Raina V."/>
            <person name="Suar M."/>
            <person name="Pattnaik A."/>
            <person name="Rastogi G."/>
        </authorList>
    </citation>
    <scope>NUCLEOTIDE SEQUENCE [LARGE SCALE GENOMIC DNA]</scope>
    <source>
        <strain evidence="6">MP23</strain>
    </source>
</reference>
<evidence type="ECO:0000313" key="6">
    <source>
        <dbReference type="Proteomes" id="UP000078225"/>
    </source>
</evidence>
<dbReference type="Pfam" id="PF00497">
    <property type="entry name" value="SBP_bac_3"/>
    <property type="match status" value="1"/>
</dbReference>
<dbReference type="OrthoDB" id="6970383at2"/>
<dbReference type="Proteomes" id="UP000078225">
    <property type="component" value="Unassembled WGS sequence"/>
</dbReference>
<accession>A0A1B7KZF2</accession>
<organism evidence="5 6">
    <name type="scientific">Mangrovibacter phragmitis</name>
    <dbReference type="NCBI Taxonomy" id="1691903"/>
    <lineage>
        <taxon>Bacteria</taxon>
        <taxon>Pseudomonadati</taxon>
        <taxon>Pseudomonadota</taxon>
        <taxon>Gammaproteobacteria</taxon>
        <taxon>Enterobacterales</taxon>
        <taxon>Enterobacteriaceae</taxon>
        <taxon>Mangrovibacter</taxon>
    </lineage>
</organism>
<evidence type="ECO:0000313" key="5">
    <source>
        <dbReference type="EMBL" id="OAT75454.1"/>
    </source>
</evidence>
<evidence type="ECO:0000259" key="4">
    <source>
        <dbReference type="SMART" id="SM00062"/>
    </source>
</evidence>
<dbReference type="Gene3D" id="3.40.190.10">
    <property type="entry name" value="Periplasmic binding protein-like II"/>
    <property type="match status" value="2"/>
</dbReference>
<comment type="similarity">
    <text evidence="1">Belongs to the bacterial solute-binding protein 3 family.</text>
</comment>
<dbReference type="PANTHER" id="PTHR35936:SF17">
    <property type="entry name" value="ARGININE-BINDING EXTRACELLULAR PROTEIN ARTP"/>
    <property type="match status" value="1"/>
</dbReference>
<gene>
    <name evidence="5" type="ORF">A9B99_14145</name>
</gene>
<dbReference type="AlphaFoldDB" id="A0A1B7KZF2"/>